<protein>
    <recommendedName>
        <fullName evidence="3">Lipoprotein</fullName>
    </recommendedName>
</protein>
<dbReference type="EMBL" id="CP032514">
    <property type="protein sequence ID" value="AYD89245.1"/>
    <property type="molecule type" value="Genomic_DNA"/>
</dbReference>
<evidence type="ECO:0000313" key="2">
    <source>
        <dbReference type="Proteomes" id="UP000273001"/>
    </source>
</evidence>
<name>A0ABN5PLM2_9ACTO</name>
<proteinExistence type="predicted"/>
<evidence type="ECO:0000313" key="1">
    <source>
        <dbReference type="EMBL" id="AYD89245.1"/>
    </source>
</evidence>
<dbReference type="Proteomes" id="UP000273001">
    <property type="component" value="Chromosome"/>
</dbReference>
<reference evidence="1 2" key="1">
    <citation type="submission" date="2018-09" db="EMBL/GenBank/DDBJ databases">
        <authorList>
            <person name="Li J."/>
        </authorList>
    </citation>
    <scope>NUCLEOTIDE SEQUENCE [LARGE SCALE GENOMIC DNA]</scope>
    <source>
        <strain evidence="1 2">2129</strain>
    </source>
</reference>
<organism evidence="1 2">
    <name type="scientific">Actinomyces lilanjuaniae</name>
    <dbReference type="NCBI Taxonomy" id="2321394"/>
    <lineage>
        <taxon>Bacteria</taxon>
        <taxon>Bacillati</taxon>
        <taxon>Actinomycetota</taxon>
        <taxon>Actinomycetes</taxon>
        <taxon>Actinomycetales</taxon>
        <taxon>Actinomycetaceae</taxon>
        <taxon>Actinomyces</taxon>
    </lineage>
</organism>
<evidence type="ECO:0008006" key="3">
    <source>
        <dbReference type="Google" id="ProtNLM"/>
    </source>
</evidence>
<accession>A0ABN5PLM2</accession>
<gene>
    <name evidence="1" type="ORF">D5R93_02775</name>
</gene>
<dbReference type="RefSeq" id="WP_120203713.1">
    <property type="nucleotide sequence ID" value="NZ_CP032514.1"/>
</dbReference>
<keyword evidence="2" id="KW-1185">Reference proteome</keyword>
<sequence>MPATTPTTACAVLLTGCSVLPLPGQEEPQDDRFADFTQYVPEPLKVQTSLGSVTQRMPGIIATEAQFVAQYRVSKSESRLPEPDRPYWFHAVVSVGPATTQALDELAVSTSCNLIILTGTGTSS</sequence>